<dbReference type="PANTHER" id="PTHR12156:SF30">
    <property type="entry name" value="PLECKSTRIN HOMOLOGY-LIKE DOMAIN FAMILY B MEMBER 1 ISOFORM X1"/>
    <property type="match status" value="1"/>
</dbReference>
<reference evidence="3" key="2">
    <citation type="submission" date="2025-08" db="UniProtKB">
        <authorList>
            <consortium name="Ensembl"/>
        </authorList>
    </citation>
    <scope>IDENTIFICATION</scope>
</reference>
<organism evidence="3 4">
    <name type="scientific">Gouania willdenowi</name>
    <name type="common">Blunt-snouted clingfish</name>
    <name type="synonym">Lepadogaster willdenowi</name>
    <dbReference type="NCBI Taxonomy" id="441366"/>
    <lineage>
        <taxon>Eukaryota</taxon>
        <taxon>Metazoa</taxon>
        <taxon>Chordata</taxon>
        <taxon>Craniata</taxon>
        <taxon>Vertebrata</taxon>
        <taxon>Euteleostomi</taxon>
        <taxon>Actinopterygii</taxon>
        <taxon>Neopterygii</taxon>
        <taxon>Teleostei</taxon>
        <taxon>Neoteleostei</taxon>
        <taxon>Acanthomorphata</taxon>
        <taxon>Ovalentaria</taxon>
        <taxon>Blenniimorphae</taxon>
        <taxon>Blenniiformes</taxon>
        <taxon>Gobiesocoidei</taxon>
        <taxon>Gobiesocidae</taxon>
        <taxon>Gobiesocinae</taxon>
        <taxon>Gouania</taxon>
    </lineage>
</organism>
<name>A0A8C5EDN5_GOUWI</name>
<feature type="domain" description="FHA" evidence="2">
    <location>
        <begin position="1"/>
        <end position="48"/>
    </location>
</feature>
<evidence type="ECO:0000313" key="4">
    <source>
        <dbReference type="Proteomes" id="UP000694680"/>
    </source>
</evidence>
<dbReference type="SUPFAM" id="SSF49879">
    <property type="entry name" value="SMAD/FHA domain"/>
    <property type="match status" value="1"/>
</dbReference>
<dbReference type="GO" id="GO:0045180">
    <property type="term" value="C:basal cortex"/>
    <property type="evidence" value="ECO:0007669"/>
    <property type="project" value="TreeGrafter"/>
</dbReference>
<protein>
    <recommendedName>
        <fullName evidence="2">FHA domain-containing protein</fullName>
    </recommendedName>
</protein>
<dbReference type="InterPro" id="IPR000253">
    <property type="entry name" value="FHA_dom"/>
</dbReference>
<evidence type="ECO:0000313" key="3">
    <source>
        <dbReference type="Ensembl" id="ENSGWIP00000019349.1"/>
    </source>
</evidence>
<dbReference type="Pfam" id="PF00498">
    <property type="entry name" value="FHA"/>
    <property type="match status" value="1"/>
</dbReference>
<dbReference type="GO" id="GO:0070507">
    <property type="term" value="P:regulation of microtubule cytoskeleton organization"/>
    <property type="evidence" value="ECO:0007669"/>
    <property type="project" value="TreeGrafter"/>
</dbReference>
<keyword evidence="4" id="KW-1185">Reference proteome</keyword>
<proteinExistence type="predicted"/>
<dbReference type="Gene3D" id="2.60.200.20">
    <property type="match status" value="1"/>
</dbReference>
<accession>A0A8C5EDN5</accession>
<dbReference type="PANTHER" id="PTHR12156">
    <property type="entry name" value="PLECKSTRIN HOMOLOGY-LIKE DOMAIN, FAMILY B, MEMBER 3"/>
    <property type="match status" value="1"/>
</dbReference>
<dbReference type="Proteomes" id="UP000694680">
    <property type="component" value="Chromosome 13"/>
</dbReference>
<dbReference type="InterPro" id="IPR008984">
    <property type="entry name" value="SMAD_FHA_dom_sf"/>
</dbReference>
<evidence type="ECO:0000256" key="1">
    <source>
        <dbReference type="SAM" id="MobiDB-lite"/>
    </source>
</evidence>
<sequence>PDVAPHHCFIENTSGLFTLHPCGNLCAVDGVQVQEPTPLTQGSMLCFGQSSLFRFNHPEEALRMKNRMDYGLYSESLSNGNQRCRLVQPHPAPGGGVQSEHSSIVSSIARDLQEIMDSLVLDESRPPPSSEDQRPPEGPTLGHTSLSPLVNGGGRYRLSPPTSPGAINKWWIMSCFALCGNNLLLFCL</sequence>
<dbReference type="AlphaFoldDB" id="A0A8C5EDN5"/>
<feature type="region of interest" description="Disordered" evidence="1">
    <location>
        <begin position="122"/>
        <end position="157"/>
    </location>
</feature>
<reference evidence="3" key="3">
    <citation type="submission" date="2025-09" db="UniProtKB">
        <authorList>
            <consortium name="Ensembl"/>
        </authorList>
    </citation>
    <scope>IDENTIFICATION</scope>
</reference>
<evidence type="ECO:0000259" key="2">
    <source>
        <dbReference type="Pfam" id="PF00498"/>
    </source>
</evidence>
<dbReference type="Ensembl" id="ENSGWIT00000021295.1">
    <property type="protein sequence ID" value="ENSGWIP00000019349.1"/>
    <property type="gene ID" value="ENSGWIG00000010591.1"/>
</dbReference>
<reference evidence="3" key="1">
    <citation type="submission" date="2020-06" db="EMBL/GenBank/DDBJ databases">
        <authorList>
            <consortium name="Wellcome Sanger Institute Data Sharing"/>
        </authorList>
    </citation>
    <scope>NUCLEOTIDE SEQUENCE [LARGE SCALE GENOMIC DNA]</scope>
</reference>
<dbReference type="InterPro" id="IPR052212">
    <property type="entry name" value="PH-like_domain"/>
</dbReference>